<sequence length="114" mass="13094">MTNQVRNIDADIQKYKDDISLRDALVRLEKNRDFKKVFETAYFKDFAQNLVAQRALPEMRSREELIAANTRKLDAISEAQHFIRAVHAMGGQADGKLSNAEVERDVILAEQDEE</sequence>
<gene>
    <name evidence="1" type="ORF">NVP1238A_31</name>
</gene>
<name>A0A2I7RUE9_9CAUD</name>
<keyword evidence="2" id="KW-1185">Reference proteome</keyword>
<proteinExistence type="predicted"/>
<dbReference type="Proteomes" id="UP000269348">
    <property type="component" value="Segment"/>
</dbReference>
<dbReference type="EMBL" id="MG592603">
    <property type="protein sequence ID" value="AUR97280.1"/>
    <property type="molecule type" value="Genomic_DNA"/>
</dbReference>
<protein>
    <submittedName>
        <fullName evidence="1">Coil containing protein</fullName>
    </submittedName>
</protein>
<reference evidence="1 2" key="1">
    <citation type="submission" date="2017-11" db="EMBL/GenBank/DDBJ databases">
        <title>A major lineage of nontailed dsDNA viruses as unrecognized killers of marine bacteria.</title>
        <authorList>
            <person name="Kauffman K.M."/>
            <person name="Hussain F.A."/>
            <person name="Yang J."/>
            <person name="Arevalo P."/>
            <person name="Brown J.M."/>
            <person name="Chang W.K."/>
            <person name="VanInsberghe D."/>
            <person name="Elsherbini J."/>
            <person name="Cutler M.B."/>
            <person name="Kelly L."/>
            <person name="Polz M.F."/>
        </authorList>
    </citation>
    <scope>NUCLEOTIDE SEQUENCE [LARGE SCALE GENOMIC DNA]</scope>
</reference>
<evidence type="ECO:0000313" key="1">
    <source>
        <dbReference type="EMBL" id="AUR97280.1"/>
    </source>
</evidence>
<accession>A0A2I7RUE9</accession>
<organism evidence="1 2">
    <name type="scientific">Vibrio phage 1.238.A._10N.261.52.F10</name>
    <dbReference type="NCBI Taxonomy" id="1881231"/>
    <lineage>
        <taxon>Viruses</taxon>
        <taxon>Duplodnaviria</taxon>
        <taxon>Heunggongvirae</taxon>
        <taxon>Uroviricota</taxon>
        <taxon>Caudoviricetes</taxon>
        <taxon>Schitoviridae</taxon>
        <taxon>Pariacacavirus</taxon>
        <taxon>Pariacacavirus 1238A</taxon>
    </lineage>
</organism>
<evidence type="ECO:0000313" key="2">
    <source>
        <dbReference type="Proteomes" id="UP000269348"/>
    </source>
</evidence>